<reference evidence="2" key="1">
    <citation type="submission" date="2021-04" db="EMBL/GenBank/DDBJ databases">
        <title>Biosynthetic gene clusters of Dactylosporangioum roseum.</title>
        <authorList>
            <person name="Hartkoorn R.C."/>
            <person name="Beaudoing E."/>
            <person name="Hot D."/>
            <person name="Moureu S."/>
        </authorList>
    </citation>
    <scope>NUCLEOTIDE SEQUENCE</scope>
    <source>
        <strain evidence="2">NRRL B-16295</strain>
    </source>
</reference>
<gene>
    <name evidence="2" type="ORF">Drose_25705</name>
</gene>
<accession>A0ABY5Z0N3</accession>
<feature type="region of interest" description="Disordered" evidence="1">
    <location>
        <begin position="1"/>
        <end position="25"/>
    </location>
</feature>
<dbReference type="EMBL" id="CP073721">
    <property type="protein sequence ID" value="UWZ34605.1"/>
    <property type="molecule type" value="Genomic_DNA"/>
</dbReference>
<dbReference type="RefSeq" id="WP_390891483.1">
    <property type="nucleotide sequence ID" value="NZ_CP073721.1"/>
</dbReference>
<sequence>MRSNGVRGPSSRASPTCGGRSVDDRKSAGISAGYGLCPSHSRWFWGLRLHLTRTPAGLPVTWALATPKLDEREALTAILDHDPHLLTDRPGLLIIQGREVQPFGRPSTPVLRYWMVPHSRAAGVCRS</sequence>
<name>A0ABY5Z0N3_9ACTN</name>
<evidence type="ECO:0000256" key="1">
    <source>
        <dbReference type="SAM" id="MobiDB-lite"/>
    </source>
</evidence>
<evidence type="ECO:0000313" key="2">
    <source>
        <dbReference type="EMBL" id="UWZ34605.1"/>
    </source>
</evidence>
<organism evidence="2 3">
    <name type="scientific">Dactylosporangium roseum</name>
    <dbReference type="NCBI Taxonomy" id="47989"/>
    <lineage>
        <taxon>Bacteria</taxon>
        <taxon>Bacillati</taxon>
        <taxon>Actinomycetota</taxon>
        <taxon>Actinomycetes</taxon>
        <taxon>Micromonosporales</taxon>
        <taxon>Micromonosporaceae</taxon>
        <taxon>Dactylosporangium</taxon>
    </lineage>
</organism>
<evidence type="ECO:0008006" key="4">
    <source>
        <dbReference type="Google" id="ProtNLM"/>
    </source>
</evidence>
<keyword evidence="3" id="KW-1185">Reference proteome</keyword>
<evidence type="ECO:0000313" key="3">
    <source>
        <dbReference type="Proteomes" id="UP001058271"/>
    </source>
</evidence>
<protein>
    <recommendedName>
        <fullName evidence="4">Transposase IS4-like domain-containing protein</fullName>
    </recommendedName>
</protein>
<proteinExistence type="predicted"/>
<dbReference type="Proteomes" id="UP001058271">
    <property type="component" value="Chromosome"/>
</dbReference>